<evidence type="ECO:0000313" key="2">
    <source>
        <dbReference type="EMBL" id="SKA92545.1"/>
    </source>
</evidence>
<keyword evidence="3" id="KW-1185">Reference proteome</keyword>
<keyword evidence="1" id="KW-0472">Membrane</keyword>
<dbReference type="InterPro" id="IPR046031">
    <property type="entry name" value="DUF5989"/>
</dbReference>
<dbReference type="STRING" id="1121449.SAMN02745704_02418"/>
<protein>
    <submittedName>
        <fullName evidence="2">Uncharacterized protein</fullName>
    </submittedName>
</protein>
<organism evidence="2 3">
    <name type="scientific">Paucidesulfovibrio gracilis DSM 16080</name>
    <dbReference type="NCBI Taxonomy" id="1121449"/>
    <lineage>
        <taxon>Bacteria</taxon>
        <taxon>Pseudomonadati</taxon>
        <taxon>Thermodesulfobacteriota</taxon>
        <taxon>Desulfovibrionia</taxon>
        <taxon>Desulfovibrionales</taxon>
        <taxon>Desulfovibrionaceae</taxon>
        <taxon>Paucidesulfovibrio</taxon>
    </lineage>
</organism>
<dbReference type="Pfam" id="PF19451">
    <property type="entry name" value="DUF5989"/>
    <property type="match status" value="1"/>
</dbReference>
<accession>A0A1T4XTY4</accession>
<dbReference type="Proteomes" id="UP000190027">
    <property type="component" value="Unassembled WGS sequence"/>
</dbReference>
<dbReference type="EMBL" id="FUYC01000016">
    <property type="protein sequence ID" value="SKA92545.1"/>
    <property type="molecule type" value="Genomic_DNA"/>
</dbReference>
<dbReference type="RefSeq" id="WP_200806802.1">
    <property type="nucleotide sequence ID" value="NZ_FUYC01000016.1"/>
</dbReference>
<evidence type="ECO:0000313" key="3">
    <source>
        <dbReference type="Proteomes" id="UP000190027"/>
    </source>
</evidence>
<sequence>MGLWQSIWSYWKVRKKYWLLPMGLSLFVMGVLAVIILLLARQNDMSGMLYRLL</sequence>
<reference evidence="2 3" key="1">
    <citation type="submission" date="2017-02" db="EMBL/GenBank/DDBJ databases">
        <authorList>
            <person name="Peterson S.W."/>
        </authorList>
    </citation>
    <scope>NUCLEOTIDE SEQUENCE [LARGE SCALE GENOMIC DNA]</scope>
    <source>
        <strain evidence="2 3">DSM 16080</strain>
    </source>
</reference>
<gene>
    <name evidence="2" type="ORF">SAMN02745704_02418</name>
</gene>
<feature type="transmembrane region" description="Helical" evidence="1">
    <location>
        <begin position="18"/>
        <end position="40"/>
    </location>
</feature>
<proteinExistence type="predicted"/>
<name>A0A1T4XTY4_9BACT</name>
<dbReference type="AlphaFoldDB" id="A0A1T4XTY4"/>
<keyword evidence="1" id="KW-1133">Transmembrane helix</keyword>
<evidence type="ECO:0000256" key="1">
    <source>
        <dbReference type="SAM" id="Phobius"/>
    </source>
</evidence>
<keyword evidence="1" id="KW-0812">Transmembrane</keyword>